<evidence type="ECO:0008006" key="3">
    <source>
        <dbReference type="Google" id="ProtNLM"/>
    </source>
</evidence>
<gene>
    <name evidence="2" type="ORF">ENS31_08860</name>
</gene>
<reference evidence="2" key="1">
    <citation type="journal article" date="2020" name="mSystems">
        <title>Genome- and Community-Level Interaction Insights into Carbon Utilization and Element Cycling Functions of Hydrothermarchaeota in Hydrothermal Sediment.</title>
        <authorList>
            <person name="Zhou Z."/>
            <person name="Liu Y."/>
            <person name="Xu W."/>
            <person name="Pan J."/>
            <person name="Luo Z.H."/>
            <person name="Li M."/>
        </authorList>
    </citation>
    <scope>NUCLEOTIDE SEQUENCE [LARGE SCALE GENOMIC DNA]</scope>
    <source>
        <strain evidence="2">SpSt-479</strain>
    </source>
</reference>
<keyword evidence="1" id="KW-0812">Transmembrane</keyword>
<feature type="transmembrane region" description="Helical" evidence="1">
    <location>
        <begin position="34"/>
        <end position="52"/>
    </location>
</feature>
<evidence type="ECO:0000256" key="1">
    <source>
        <dbReference type="SAM" id="Phobius"/>
    </source>
</evidence>
<dbReference type="Gene3D" id="2.40.160.60">
    <property type="entry name" value="Outer membrane protein transport protein (OMPP1/FadL/TodX)"/>
    <property type="match status" value="1"/>
</dbReference>
<dbReference type="SUPFAM" id="SSF56935">
    <property type="entry name" value="Porins"/>
    <property type="match status" value="1"/>
</dbReference>
<keyword evidence="1" id="KW-1133">Transmembrane helix</keyword>
<accession>A0A7V2ZKI9</accession>
<dbReference type="EMBL" id="DSUJ01000008">
    <property type="protein sequence ID" value="HFI91620.1"/>
    <property type="molecule type" value="Genomic_DNA"/>
</dbReference>
<organism evidence="2">
    <name type="scientific">Ignavibacterium album</name>
    <dbReference type="NCBI Taxonomy" id="591197"/>
    <lineage>
        <taxon>Bacteria</taxon>
        <taxon>Pseudomonadati</taxon>
        <taxon>Ignavibacteriota</taxon>
        <taxon>Ignavibacteria</taxon>
        <taxon>Ignavibacteriales</taxon>
        <taxon>Ignavibacteriaceae</taxon>
        <taxon>Ignavibacterium</taxon>
    </lineage>
</organism>
<proteinExistence type="predicted"/>
<keyword evidence="1" id="KW-0472">Membrane</keyword>
<dbReference type="AlphaFoldDB" id="A0A7V2ZKI9"/>
<name>A0A7V2ZKI9_9BACT</name>
<comment type="caution">
    <text evidence="2">The sequence shown here is derived from an EMBL/GenBank/DDBJ whole genome shotgun (WGS) entry which is preliminary data.</text>
</comment>
<protein>
    <recommendedName>
        <fullName evidence="3">PorV/PorQ family protein</fullName>
    </recommendedName>
</protein>
<sequence>MFNCREVNCNIILSLSRDDKSVRLHFDKLSVTKVFSLIFFIFFLIFGTTLTAQPKFSEMSVKPGAFSRMGFGPRGIGMGNGLSALTEGNLVAYYNPASSVFQEGNSFQTGYSFLSLDRSLNFINFTRKFEFRSSRAENLGKPASVAGISAGVINSGVSKIDGRDNNGLKTKDLSTSENLFFLAVANKFSDKFALGLTVKFYYYKLYEEITSTGVGFDIGAIYKLNENFNISLMLVDLNSKYKWDTSPIYGQQGLSSESEFPLLKRIGIRYNNPENKFLLAAEFENSNVGTNIIKLGGEYNIYEGLFLRAGIDQINLSNEDWAVKPAAGFSYFYNLDGYNIGIDYAFMLEPYSSSDRHIIGVNFNF</sequence>
<evidence type="ECO:0000313" key="2">
    <source>
        <dbReference type="EMBL" id="HFI91620.1"/>
    </source>
</evidence>